<sequence length="228" mass="25584">MLDFEVVFSKNDVKKSLYRLTTKGEMVCLSSKVFELRDKAHYGSKRIKAAERTNKRKPEDRLNYSVGELKGPVGASLKSGLALAHRKISAIRRKGHLTTDLLRFSSQSLGQPDLARQRDLATHRLDRRVYMIQTNLDRPPQQRARGISINEGGSNPPKKGRQEPPQGNKTKGKSPISDRVTTSSQASLSEPEDAEPLHHRKQTPTVTTSMTLTSPHMRVRVSIIILKL</sequence>
<proteinExistence type="predicted"/>
<dbReference type="Proteomes" id="UP000011115">
    <property type="component" value="Unassembled WGS sequence"/>
</dbReference>
<evidence type="ECO:0000313" key="2">
    <source>
        <dbReference type="EnsemblPlants" id="PGSC0003DMT400094888"/>
    </source>
</evidence>
<evidence type="ECO:0000256" key="1">
    <source>
        <dbReference type="SAM" id="MobiDB-lite"/>
    </source>
</evidence>
<reference evidence="3" key="1">
    <citation type="journal article" date="2011" name="Nature">
        <title>Genome sequence and analysis of the tuber crop potato.</title>
        <authorList>
            <consortium name="The Potato Genome Sequencing Consortium"/>
        </authorList>
    </citation>
    <scope>NUCLEOTIDE SEQUENCE [LARGE SCALE GENOMIC DNA]</scope>
    <source>
        <strain evidence="3">cv. DM1-3 516 R44</strain>
    </source>
</reference>
<feature type="compositionally biased region" description="Low complexity" evidence="1">
    <location>
        <begin position="203"/>
        <end position="213"/>
    </location>
</feature>
<dbReference type="Gramene" id="PGSC0003DMT400094888">
    <property type="protein sequence ID" value="PGSC0003DMT400094888"/>
    <property type="gene ID" value="PGSC0003DMG400044459"/>
</dbReference>
<reference evidence="2" key="2">
    <citation type="submission" date="2015-06" db="UniProtKB">
        <authorList>
            <consortium name="EnsemblPlants"/>
        </authorList>
    </citation>
    <scope>IDENTIFICATION</scope>
    <source>
        <strain evidence="2">DM1-3 516 R44</strain>
    </source>
</reference>
<dbReference type="EnsemblPlants" id="PGSC0003DMT400094888">
    <property type="protein sequence ID" value="PGSC0003DMT400094888"/>
    <property type="gene ID" value="PGSC0003DMG400044459"/>
</dbReference>
<organism evidence="2 3">
    <name type="scientific">Solanum tuberosum</name>
    <name type="common">Potato</name>
    <dbReference type="NCBI Taxonomy" id="4113"/>
    <lineage>
        <taxon>Eukaryota</taxon>
        <taxon>Viridiplantae</taxon>
        <taxon>Streptophyta</taxon>
        <taxon>Embryophyta</taxon>
        <taxon>Tracheophyta</taxon>
        <taxon>Spermatophyta</taxon>
        <taxon>Magnoliopsida</taxon>
        <taxon>eudicotyledons</taxon>
        <taxon>Gunneridae</taxon>
        <taxon>Pentapetalae</taxon>
        <taxon>asterids</taxon>
        <taxon>lamiids</taxon>
        <taxon>Solanales</taxon>
        <taxon>Solanaceae</taxon>
        <taxon>Solanoideae</taxon>
        <taxon>Solaneae</taxon>
        <taxon>Solanum</taxon>
    </lineage>
</organism>
<accession>M1DV37</accession>
<dbReference type="PaxDb" id="4113-PGSC0003DMT400094888"/>
<feature type="compositionally biased region" description="Polar residues" evidence="1">
    <location>
        <begin position="179"/>
        <end position="188"/>
    </location>
</feature>
<protein>
    <submittedName>
        <fullName evidence="2">Uncharacterized protein</fullName>
    </submittedName>
</protein>
<dbReference type="InParanoid" id="M1DV37"/>
<keyword evidence="3" id="KW-1185">Reference proteome</keyword>
<feature type="region of interest" description="Disordered" evidence="1">
    <location>
        <begin position="132"/>
        <end position="213"/>
    </location>
</feature>
<dbReference type="AlphaFoldDB" id="M1DV37"/>
<name>M1DV37_SOLTU</name>
<evidence type="ECO:0000313" key="3">
    <source>
        <dbReference type="Proteomes" id="UP000011115"/>
    </source>
</evidence>
<dbReference type="HOGENOM" id="CLU_1216561_0_0_1"/>